<evidence type="ECO:0000256" key="3">
    <source>
        <dbReference type="ARBA" id="ARBA00022618"/>
    </source>
</evidence>
<dbReference type="GO" id="GO:0008766">
    <property type="term" value="F:UDP-N-acetylmuramoylalanyl-D-glutamyl-2,6-diaminopimelate-D-alanyl-D-alanine ligase activity"/>
    <property type="evidence" value="ECO:0007669"/>
    <property type="project" value="RHEA"/>
</dbReference>
<keyword evidence="3 10" id="KW-0132">Cell division</keyword>
<evidence type="ECO:0000256" key="9">
    <source>
        <dbReference type="ARBA" id="ARBA00023316"/>
    </source>
</evidence>
<feature type="domain" description="Mur ligase N-terminal catalytic" evidence="12">
    <location>
        <begin position="31"/>
        <end position="108"/>
    </location>
</feature>
<evidence type="ECO:0000256" key="2">
    <source>
        <dbReference type="ARBA" id="ARBA00022598"/>
    </source>
</evidence>
<dbReference type="GO" id="GO:0071555">
    <property type="term" value="P:cell wall organization"/>
    <property type="evidence" value="ECO:0007669"/>
    <property type="project" value="UniProtKB-KW"/>
</dbReference>
<dbReference type="InterPro" id="IPR036615">
    <property type="entry name" value="Mur_ligase_C_dom_sf"/>
</dbReference>
<dbReference type="STRING" id="28182.GCA_001568325_02559"/>
<organism evidence="15 16">
    <name type="scientific">Leptospira noguchii</name>
    <dbReference type="NCBI Taxonomy" id="28182"/>
    <lineage>
        <taxon>Bacteria</taxon>
        <taxon>Pseudomonadati</taxon>
        <taxon>Spirochaetota</taxon>
        <taxon>Spirochaetia</taxon>
        <taxon>Leptospirales</taxon>
        <taxon>Leptospiraceae</taxon>
        <taxon>Leptospira</taxon>
    </lineage>
</organism>
<comment type="similarity">
    <text evidence="10">Belongs to the MurCDEF family. MurF subfamily.</text>
</comment>
<keyword evidence="2 10" id="KW-0436">Ligase</keyword>
<protein>
    <recommendedName>
        <fullName evidence="10 11">UDP-N-acetylmuramoyl-tripeptide--D-alanyl-D-alanine ligase</fullName>
        <ecNumber evidence="10 11">6.3.2.10</ecNumber>
    </recommendedName>
    <alternativeName>
        <fullName evidence="10">D-alanyl-D-alanine-adding enzyme</fullName>
    </alternativeName>
</protein>
<evidence type="ECO:0000259" key="12">
    <source>
        <dbReference type="Pfam" id="PF01225"/>
    </source>
</evidence>
<gene>
    <name evidence="10 15" type="primary">murF</name>
    <name evidence="15" type="ORF">LEP1GSC172_1961</name>
</gene>
<dbReference type="PANTHER" id="PTHR43024:SF1">
    <property type="entry name" value="UDP-N-ACETYLMURAMOYL-TRIPEPTIDE--D-ALANYL-D-ALANINE LIGASE"/>
    <property type="match status" value="1"/>
</dbReference>
<sequence>MKSNFYYDPETIRRVLGSTSGTWYHKNEPLITTITTSSTEVEENSLFVPLLGNRDGHEFIRDAISKGATYFLIEEHHPIYKDLNIEEKSRAIPVKNTLTALGKLAAFHRSRFNPIVIAVTGSSGKTTTKEFLGNCLKNLEESALVVTEKNYNNEIGLPFTLFKISNQTRVVVCELGMNHKGEISRLSQIAKPDYAIITTIGTAHIEFLGSQKNIAKAKGEITEGLKKGGILFYPSSGEYSKILKNKTRKYGNKLVLTKLDKTFSILQKKYSGFLLEYKNKKIQWNLPGEKLLENLSLAITCLETINTPQEWIQEGIHSFKSSNKRLDLQNGKYSVINDTYNANYESMISSLEVADQLADGKEFYAVLGDMKELGKHSKEFHKKLGKKCSEFQNLKGLYTFGTDAFWIGEEFIKRTSSSRFCEHFSGTQEGLTKLIHKFLQTTPEGSIILAKASRGIQLERFVEALPV</sequence>
<evidence type="ECO:0000256" key="4">
    <source>
        <dbReference type="ARBA" id="ARBA00022741"/>
    </source>
</evidence>
<dbReference type="SUPFAM" id="SSF53244">
    <property type="entry name" value="MurD-like peptide ligases, peptide-binding domain"/>
    <property type="match status" value="1"/>
</dbReference>
<evidence type="ECO:0000256" key="1">
    <source>
        <dbReference type="ARBA" id="ARBA00022490"/>
    </source>
</evidence>
<dbReference type="RefSeq" id="WP_002178654.1">
    <property type="nucleotide sequence ID" value="NZ_AKWD02000043.1"/>
</dbReference>
<dbReference type="Pfam" id="PF01225">
    <property type="entry name" value="Mur_ligase"/>
    <property type="match status" value="1"/>
</dbReference>
<dbReference type="NCBIfam" id="TIGR01143">
    <property type="entry name" value="murF"/>
    <property type="match status" value="1"/>
</dbReference>
<evidence type="ECO:0000259" key="13">
    <source>
        <dbReference type="Pfam" id="PF02875"/>
    </source>
</evidence>
<dbReference type="InterPro" id="IPR000713">
    <property type="entry name" value="Mur_ligase_N"/>
</dbReference>
<evidence type="ECO:0000313" key="15">
    <source>
        <dbReference type="EMBL" id="EMO53451.1"/>
    </source>
</evidence>
<dbReference type="InterPro" id="IPR004101">
    <property type="entry name" value="Mur_ligase_C"/>
</dbReference>
<keyword evidence="8 10" id="KW-0131">Cell cycle</keyword>
<feature type="binding site" evidence="10">
    <location>
        <begin position="121"/>
        <end position="127"/>
    </location>
    <ligand>
        <name>ATP</name>
        <dbReference type="ChEBI" id="CHEBI:30616"/>
    </ligand>
</feature>
<dbReference type="InterPro" id="IPR051046">
    <property type="entry name" value="MurCDEF_CellWall_CoF430Synth"/>
</dbReference>
<keyword evidence="5 10" id="KW-0067">ATP-binding</keyword>
<dbReference type="GO" id="GO:0051301">
    <property type="term" value="P:cell division"/>
    <property type="evidence" value="ECO:0007669"/>
    <property type="project" value="UniProtKB-KW"/>
</dbReference>
<evidence type="ECO:0000256" key="7">
    <source>
        <dbReference type="ARBA" id="ARBA00022984"/>
    </source>
</evidence>
<dbReference type="AlphaFoldDB" id="M6VEH5"/>
<dbReference type="SUPFAM" id="SSF53623">
    <property type="entry name" value="MurD-like peptide ligases, catalytic domain"/>
    <property type="match status" value="1"/>
</dbReference>
<dbReference type="Proteomes" id="UP000012112">
    <property type="component" value="Unassembled WGS sequence"/>
</dbReference>
<keyword evidence="1 10" id="KW-0963">Cytoplasm</keyword>
<feature type="domain" description="Mur ligase central" evidence="14">
    <location>
        <begin position="119"/>
        <end position="301"/>
    </location>
</feature>
<dbReference type="GO" id="GO:0005524">
    <property type="term" value="F:ATP binding"/>
    <property type="evidence" value="ECO:0007669"/>
    <property type="project" value="UniProtKB-UniRule"/>
</dbReference>
<evidence type="ECO:0000256" key="11">
    <source>
        <dbReference type="RuleBase" id="RU004136"/>
    </source>
</evidence>
<dbReference type="PANTHER" id="PTHR43024">
    <property type="entry name" value="UDP-N-ACETYLMURAMOYL-TRIPEPTIDE--D-ALANYL-D-ALANINE LIGASE"/>
    <property type="match status" value="1"/>
</dbReference>
<feature type="domain" description="Mur ligase C-terminal" evidence="13">
    <location>
        <begin position="329"/>
        <end position="453"/>
    </location>
</feature>
<comment type="caution">
    <text evidence="15">The sequence shown here is derived from an EMBL/GenBank/DDBJ whole genome shotgun (WGS) entry which is preliminary data.</text>
</comment>
<dbReference type="Pfam" id="PF08245">
    <property type="entry name" value="Mur_ligase_M"/>
    <property type="match status" value="1"/>
</dbReference>
<evidence type="ECO:0000256" key="10">
    <source>
        <dbReference type="HAMAP-Rule" id="MF_02019"/>
    </source>
</evidence>
<dbReference type="InterPro" id="IPR013221">
    <property type="entry name" value="Mur_ligase_cen"/>
</dbReference>
<comment type="function">
    <text evidence="10 11">Involved in cell wall formation. Catalyzes the final step in the synthesis of UDP-N-acetylmuramoyl-pentapeptide, the precursor of murein.</text>
</comment>
<dbReference type="InterPro" id="IPR036565">
    <property type="entry name" value="Mur-like_cat_sf"/>
</dbReference>
<proteinExistence type="inferred from homology"/>
<evidence type="ECO:0000313" key="16">
    <source>
        <dbReference type="Proteomes" id="UP000012112"/>
    </source>
</evidence>
<evidence type="ECO:0000256" key="8">
    <source>
        <dbReference type="ARBA" id="ARBA00023306"/>
    </source>
</evidence>
<keyword evidence="7 10" id="KW-0573">Peptidoglycan synthesis</keyword>
<dbReference type="SUPFAM" id="SSF63418">
    <property type="entry name" value="MurE/MurF N-terminal domain"/>
    <property type="match status" value="1"/>
</dbReference>
<dbReference type="GO" id="GO:0008360">
    <property type="term" value="P:regulation of cell shape"/>
    <property type="evidence" value="ECO:0007669"/>
    <property type="project" value="UniProtKB-KW"/>
</dbReference>
<dbReference type="InterPro" id="IPR035911">
    <property type="entry name" value="MurE/MurF_N"/>
</dbReference>
<dbReference type="GO" id="GO:0047480">
    <property type="term" value="F:UDP-N-acetylmuramoyl-tripeptide-D-alanyl-D-alanine ligase activity"/>
    <property type="evidence" value="ECO:0007669"/>
    <property type="project" value="UniProtKB-UniRule"/>
</dbReference>
<dbReference type="GO" id="GO:0005737">
    <property type="term" value="C:cytoplasm"/>
    <property type="evidence" value="ECO:0007669"/>
    <property type="project" value="UniProtKB-SubCell"/>
</dbReference>
<dbReference type="Gene3D" id="3.40.1190.10">
    <property type="entry name" value="Mur-like, catalytic domain"/>
    <property type="match status" value="1"/>
</dbReference>
<name>M6VEH5_9LEPT</name>
<dbReference type="Gene3D" id="3.40.1390.10">
    <property type="entry name" value="MurE/MurF, N-terminal domain"/>
    <property type="match status" value="1"/>
</dbReference>
<dbReference type="HAMAP" id="MF_02019">
    <property type="entry name" value="MurF"/>
    <property type="match status" value="1"/>
</dbReference>
<comment type="catalytic activity">
    <reaction evidence="10 11">
        <text>D-alanyl-D-alanine + UDP-N-acetyl-alpha-D-muramoyl-L-alanyl-gamma-D-glutamyl-meso-2,6-diaminopimelate + ATP = UDP-N-acetyl-alpha-D-muramoyl-L-alanyl-gamma-D-glutamyl-meso-2,6-diaminopimeloyl-D-alanyl-D-alanine + ADP + phosphate + H(+)</text>
        <dbReference type="Rhea" id="RHEA:28374"/>
        <dbReference type="ChEBI" id="CHEBI:15378"/>
        <dbReference type="ChEBI" id="CHEBI:30616"/>
        <dbReference type="ChEBI" id="CHEBI:43474"/>
        <dbReference type="ChEBI" id="CHEBI:57822"/>
        <dbReference type="ChEBI" id="CHEBI:61386"/>
        <dbReference type="ChEBI" id="CHEBI:83905"/>
        <dbReference type="ChEBI" id="CHEBI:456216"/>
        <dbReference type="EC" id="6.3.2.10"/>
    </reaction>
</comment>
<dbReference type="UniPathway" id="UPA00219"/>
<reference evidence="15 16" key="1">
    <citation type="submission" date="2013-01" db="EMBL/GenBank/DDBJ databases">
        <authorList>
            <person name="Harkins D.M."/>
            <person name="Durkin A.S."/>
            <person name="Brinkac L.M."/>
            <person name="Haft D.H."/>
            <person name="Selengut J.D."/>
            <person name="Sanka R."/>
            <person name="DePew J."/>
            <person name="Purushe J."/>
            <person name="Matthias M.A."/>
            <person name="Vinetz J.M."/>
            <person name="Sutton G.G."/>
            <person name="Nierman W.C."/>
            <person name="Fouts D.E."/>
        </authorList>
    </citation>
    <scope>NUCLEOTIDE SEQUENCE [LARGE SCALE GENOMIC DNA]</scope>
    <source>
        <strain evidence="15 16">HAI1536</strain>
    </source>
</reference>
<evidence type="ECO:0000259" key="14">
    <source>
        <dbReference type="Pfam" id="PF08245"/>
    </source>
</evidence>
<dbReference type="Gene3D" id="3.90.190.20">
    <property type="entry name" value="Mur ligase, C-terminal domain"/>
    <property type="match status" value="1"/>
</dbReference>
<evidence type="ECO:0000256" key="5">
    <source>
        <dbReference type="ARBA" id="ARBA00022840"/>
    </source>
</evidence>
<comment type="subcellular location">
    <subcellularLocation>
        <location evidence="10 11">Cytoplasm</location>
    </subcellularLocation>
</comment>
<evidence type="ECO:0000256" key="6">
    <source>
        <dbReference type="ARBA" id="ARBA00022960"/>
    </source>
</evidence>
<dbReference type="OrthoDB" id="9801978at2"/>
<dbReference type="EMBL" id="AKWD02000043">
    <property type="protein sequence ID" value="EMO53451.1"/>
    <property type="molecule type" value="Genomic_DNA"/>
</dbReference>
<dbReference type="InterPro" id="IPR005863">
    <property type="entry name" value="UDP-N-AcMur_synth"/>
</dbReference>
<dbReference type="GO" id="GO:0009252">
    <property type="term" value="P:peptidoglycan biosynthetic process"/>
    <property type="evidence" value="ECO:0007669"/>
    <property type="project" value="UniProtKB-UniRule"/>
</dbReference>
<dbReference type="EC" id="6.3.2.10" evidence="10 11"/>
<keyword evidence="6 10" id="KW-0133">Cell shape</keyword>
<keyword evidence="9 10" id="KW-0961">Cell wall biogenesis/degradation</keyword>
<keyword evidence="4 10" id="KW-0547">Nucleotide-binding</keyword>
<accession>M6VEH5</accession>
<dbReference type="Pfam" id="PF02875">
    <property type="entry name" value="Mur_ligase_C"/>
    <property type="match status" value="1"/>
</dbReference>
<comment type="pathway">
    <text evidence="10 11">Cell wall biogenesis; peptidoglycan biosynthesis.</text>
</comment>